<protein>
    <submittedName>
        <fullName evidence="2">Uncharacterized protein</fullName>
    </submittedName>
</protein>
<evidence type="ECO:0000313" key="2">
    <source>
        <dbReference type="EMBL" id="SVE64212.1"/>
    </source>
</evidence>
<accession>A0A383F4V6</accession>
<reference evidence="2" key="1">
    <citation type="submission" date="2018-05" db="EMBL/GenBank/DDBJ databases">
        <authorList>
            <person name="Lanie J.A."/>
            <person name="Ng W.-L."/>
            <person name="Kazmierczak K.M."/>
            <person name="Andrzejewski T.M."/>
            <person name="Davidsen T.M."/>
            <person name="Wayne K.J."/>
            <person name="Tettelin H."/>
            <person name="Glass J.I."/>
            <person name="Rusch D."/>
            <person name="Podicherti R."/>
            <person name="Tsui H.-C.T."/>
            <person name="Winkler M.E."/>
        </authorList>
    </citation>
    <scope>NUCLEOTIDE SEQUENCE</scope>
</reference>
<proteinExistence type="predicted"/>
<feature type="region of interest" description="Disordered" evidence="1">
    <location>
        <begin position="1"/>
        <end position="179"/>
    </location>
</feature>
<feature type="compositionally biased region" description="Basic and acidic residues" evidence="1">
    <location>
        <begin position="52"/>
        <end position="77"/>
    </location>
</feature>
<feature type="non-terminal residue" evidence="2">
    <location>
        <position position="1"/>
    </location>
</feature>
<dbReference type="EMBL" id="UINC01231609">
    <property type="protein sequence ID" value="SVE64212.1"/>
    <property type="molecule type" value="Genomic_DNA"/>
</dbReference>
<sequence length="228" mass="25057">HSRRAGAPRPVRNPPRPSKRGLHAAGDRDPHHGSAPRTHRPSQGGQGLGPHPRQEQAPPDRPRQGPGDDHQEERDHGGGAVPVAQARRRHARPHAGREQGRRLGRVLRERQGALHVEPRRGVPDGDGPRRHPRVLREGRPQAREDLPGLALLDHAAPPRKRGGLPGRHDNPLQGQAAEAGVYKRLPRAAWDDAWLHRPHDRERLHDGRGVGKVHANSDQIDERGTGGG</sequence>
<organism evidence="2">
    <name type="scientific">marine metagenome</name>
    <dbReference type="NCBI Taxonomy" id="408172"/>
    <lineage>
        <taxon>unclassified sequences</taxon>
        <taxon>metagenomes</taxon>
        <taxon>ecological metagenomes</taxon>
    </lineage>
</organism>
<evidence type="ECO:0000256" key="1">
    <source>
        <dbReference type="SAM" id="MobiDB-lite"/>
    </source>
</evidence>
<gene>
    <name evidence="2" type="ORF">METZ01_LOCUS517066</name>
</gene>
<feature type="region of interest" description="Disordered" evidence="1">
    <location>
        <begin position="201"/>
        <end position="228"/>
    </location>
</feature>
<feature type="compositionally biased region" description="Basic and acidic residues" evidence="1">
    <location>
        <begin position="95"/>
        <end position="146"/>
    </location>
</feature>
<name>A0A383F4V6_9ZZZZ</name>
<feature type="non-terminal residue" evidence="2">
    <location>
        <position position="228"/>
    </location>
</feature>
<dbReference type="AlphaFoldDB" id="A0A383F4V6"/>